<keyword evidence="3" id="KW-1185">Reference proteome</keyword>
<dbReference type="AlphaFoldDB" id="A0A9W7FR34"/>
<accession>A0A9W7FR34</accession>
<sequence>MPENVSQFTVVADTSGILYHRAITKPKFFTGIAQLFVKAFPDRLGIFLGKSSSIVQVILKIIKPILPDSVSTKMIFPGDFEGNLKGILRDENDLPDWAGGGKLHPEEVRKNFEVMMKEIKVAMGGNNYGNRRKKWRWIYNL</sequence>
<name>A0A9W7FR34_9STRA</name>
<organism evidence="2 3">
    <name type="scientific">Triparma laevis f. longispina</name>
    <dbReference type="NCBI Taxonomy" id="1714387"/>
    <lineage>
        <taxon>Eukaryota</taxon>
        <taxon>Sar</taxon>
        <taxon>Stramenopiles</taxon>
        <taxon>Ochrophyta</taxon>
        <taxon>Bolidophyceae</taxon>
        <taxon>Parmales</taxon>
        <taxon>Triparmaceae</taxon>
        <taxon>Triparma</taxon>
    </lineage>
</organism>
<evidence type="ECO:0000313" key="3">
    <source>
        <dbReference type="Proteomes" id="UP001165122"/>
    </source>
</evidence>
<dbReference type="Gene3D" id="3.40.525.10">
    <property type="entry name" value="CRAL-TRIO lipid binding domain"/>
    <property type="match status" value="1"/>
</dbReference>
<proteinExistence type="predicted"/>
<protein>
    <recommendedName>
        <fullName evidence="1">CRAL-TRIO domain-containing protein</fullName>
    </recommendedName>
</protein>
<dbReference type="SUPFAM" id="SSF52087">
    <property type="entry name" value="CRAL/TRIO domain"/>
    <property type="match status" value="1"/>
</dbReference>
<dbReference type="EMBL" id="BRXW01000265">
    <property type="protein sequence ID" value="GMI16782.1"/>
    <property type="molecule type" value="Genomic_DNA"/>
</dbReference>
<dbReference type="Proteomes" id="UP001165122">
    <property type="component" value="Unassembled WGS sequence"/>
</dbReference>
<evidence type="ECO:0000313" key="2">
    <source>
        <dbReference type="EMBL" id="GMI16782.1"/>
    </source>
</evidence>
<gene>
    <name evidence="2" type="ORF">TrLO_g12409</name>
</gene>
<feature type="domain" description="CRAL-TRIO" evidence="1">
    <location>
        <begin position="1"/>
        <end position="77"/>
    </location>
</feature>
<comment type="caution">
    <text evidence="2">The sequence shown here is derived from an EMBL/GenBank/DDBJ whole genome shotgun (WGS) entry which is preliminary data.</text>
</comment>
<evidence type="ECO:0000259" key="1">
    <source>
        <dbReference type="Pfam" id="PF00650"/>
    </source>
</evidence>
<dbReference type="InterPro" id="IPR001251">
    <property type="entry name" value="CRAL-TRIO_dom"/>
</dbReference>
<dbReference type="Pfam" id="PF00650">
    <property type="entry name" value="CRAL_TRIO"/>
    <property type="match status" value="1"/>
</dbReference>
<dbReference type="InterPro" id="IPR036865">
    <property type="entry name" value="CRAL-TRIO_dom_sf"/>
</dbReference>
<reference evidence="3" key="1">
    <citation type="journal article" date="2023" name="Commun. Biol.">
        <title>Genome analysis of Parmales, the sister group of diatoms, reveals the evolutionary specialization of diatoms from phago-mixotrophs to photoautotrophs.</title>
        <authorList>
            <person name="Ban H."/>
            <person name="Sato S."/>
            <person name="Yoshikawa S."/>
            <person name="Yamada K."/>
            <person name="Nakamura Y."/>
            <person name="Ichinomiya M."/>
            <person name="Sato N."/>
            <person name="Blanc-Mathieu R."/>
            <person name="Endo H."/>
            <person name="Kuwata A."/>
            <person name="Ogata H."/>
        </authorList>
    </citation>
    <scope>NUCLEOTIDE SEQUENCE [LARGE SCALE GENOMIC DNA]</scope>
    <source>
        <strain evidence="3">NIES 3700</strain>
    </source>
</reference>
<dbReference type="OrthoDB" id="202667at2759"/>